<protein>
    <recommendedName>
        <fullName evidence="4">Bacterial Ig-like domain-containing protein</fullName>
    </recommendedName>
</protein>
<evidence type="ECO:0000256" key="1">
    <source>
        <dbReference type="SAM" id="Phobius"/>
    </source>
</evidence>
<keyword evidence="1" id="KW-1133">Transmembrane helix</keyword>
<accession>A0ABU5SHT5</accession>
<comment type="caution">
    <text evidence="2">The sequence shown here is derived from an EMBL/GenBank/DDBJ whole genome shotgun (WGS) entry which is preliminary data.</text>
</comment>
<feature type="transmembrane region" description="Helical" evidence="1">
    <location>
        <begin position="234"/>
        <end position="252"/>
    </location>
</feature>
<evidence type="ECO:0008006" key="4">
    <source>
        <dbReference type="Google" id="ProtNLM"/>
    </source>
</evidence>
<organism evidence="2 3">
    <name type="scientific">Arcicella lustrica</name>
    <dbReference type="NCBI Taxonomy" id="2984196"/>
    <lineage>
        <taxon>Bacteria</taxon>
        <taxon>Pseudomonadati</taxon>
        <taxon>Bacteroidota</taxon>
        <taxon>Cytophagia</taxon>
        <taxon>Cytophagales</taxon>
        <taxon>Flectobacillaceae</taxon>
        <taxon>Arcicella</taxon>
    </lineage>
</organism>
<proteinExistence type="predicted"/>
<keyword evidence="3" id="KW-1185">Reference proteome</keyword>
<gene>
    <name evidence="2" type="ORF">VB798_09515</name>
</gene>
<dbReference type="Proteomes" id="UP001302222">
    <property type="component" value="Unassembled WGS sequence"/>
</dbReference>
<dbReference type="EMBL" id="JAYGIM010000007">
    <property type="protein sequence ID" value="MEA5426809.1"/>
    <property type="molecule type" value="Genomic_DNA"/>
</dbReference>
<keyword evidence="1" id="KW-0812">Transmembrane</keyword>
<evidence type="ECO:0000313" key="2">
    <source>
        <dbReference type="EMBL" id="MEA5426809.1"/>
    </source>
</evidence>
<sequence>MAFKFVRNVGYTGINAVLAECMDSNNKTFLASFHRENGALVFRYYLKDDILLVEPVAGMYASVGYFRNDLTVAPAIVEALTLDGVGNARHPDGVPLPFDAGLVAAFFPEITNLTWVPDGKAAIGSLTPATINALPKVAVVGGVAGLTSTAFTVVGNGDGTITISGLNVGDKITIDGGTQVIATDSIYTTAKQTDGTHTVTVTGVNGAYAVPSKTVTTKIALLSAPLDWITANPVYAVGIAILVFLLFWKLILPMINGEPTFLTPNAKKSSSKRRKAIRV</sequence>
<dbReference type="RefSeq" id="WP_323258245.1">
    <property type="nucleotide sequence ID" value="NZ_JAYGIM010000007.1"/>
</dbReference>
<evidence type="ECO:0000313" key="3">
    <source>
        <dbReference type="Proteomes" id="UP001302222"/>
    </source>
</evidence>
<name>A0ABU5SHT5_9BACT</name>
<keyword evidence="1" id="KW-0472">Membrane</keyword>
<reference evidence="2 3" key="1">
    <citation type="submission" date="2023-12" db="EMBL/GenBank/DDBJ databases">
        <title>Novel species of the genus Arcicella isolated from rivers.</title>
        <authorList>
            <person name="Lu H."/>
        </authorList>
    </citation>
    <scope>NUCLEOTIDE SEQUENCE [LARGE SCALE GENOMIC DNA]</scope>
    <source>
        <strain evidence="2 3">DC25W</strain>
    </source>
</reference>